<dbReference type="Proteomes" id="UP000094844">
    <property type="component" value="Unassembled WGS sequence"/>
</dbReference>
<dbReference type="AlphaFoldDB" id="A0A1C6Z104"/>
<protein>
    <submittedName>
        <fullName evidence="1">Uncharacterized protein</fullName>
    </submittedName>
</protein>
<accession>A0A1C6Z104</accession>
<name>A0A1C6Z104_HAFAL</name>
<organism evidence="1 2">
    <name type="scientific">Hafnia alvei</name>
    <dbReference type="NCBI Taxonomy" id="569"/>
    <lineage>
        <taxon>Bacteria</taxon>
        <taxon>Pseudomonadati</taxon>
        <taxon>Pseudomonadota</taxon>
        <taxon>Gammaproteobacteria</taxon>
        <taxon>Enterobacterales</taxon>
        <taxon>Hafniaceae</taxon>
        <taxon>Hafnia</taxon>
    </lineage>
</organism>
<dbReference type="EMBL" id="FMIQ01000042">
    <property type="protein sequence ID" value="SCM52830.1"/>
    <property type="molecule type" value="Genomic_DNA"/>
</dbReference>
<sequence>MKIVLIFLFYIYASYCDAVMFYYRIPFRIQTYTPITMEVIKELATKNGMQKTSLKNSEKISFILRNHKGNCSFFDKKNIRIYIENDNHEYFIDNNGMFTFKYKKNIGVQKIKSMKMQ</sequence>
<dbReference type="RefSeq" id="WP_254663927.1">
    <property type="nucleotide sequence ID" value="NZ_FMIQ01000042.1"/>
</dbReference>
<gene>
    <name evidence="1" type="ORF">BN1044_02317</name>
</gene>
<evidence type="ECO:0000313" key="1">
    <source>
        <dbReference type="EMBL" id="SCM52830.1"/>
    </source>
</evidence>
<reference evidence="1 2" key="1">
    <citation type="submission" date="2016-09" db="EMBL/GenBank/DDBJ databases">
        <authorList>
            <person name="Capua I."/>
            <person name="De Benedictis P."/>
            <person name="Joannis T."/>
            <person name="Lombin L.H."/>
            <person name="Cattoli G."/>
        </authorList>
    </citation>
    <scope>NUCLEOTIDE SEQUENCE [LARGE SCALE GENOMIC DNA]</scope>
    <source>
        <strain evidence="1 2">GB001</strain>
    </source>
</reference>
<proteinExistence type="predicted"/>
<evidence type="ECO:0000313" key="2">
    <source>
        <dbReference type="Proteomes" id="UP000094844"/>
    </source>
</evidence>